<organism evidence="8 9">
    <name type="scientific">Allocatelliglobosispora scoriae</name>
    <dbReference type="NCBI Taxonomy" id="643052"/>
    <lineage>
        <taxon>Bacteria</taxon>
        <taxon>Bacillati</taxon>
        <taxon>Actinomycetota</taxon>
        <taxon>Actinomycetes</taxon>
        <taxon>Micromonosporales</taxon>
        <taxon>Micromonosporaceae</taxon>
        <taxon>Allocatelliglobosispora</taxon>
    </lineage>
</organism>
<sequence>MSAIENGAIHRGMSAVARATVRRPWWVIAGWLLATITVAVLVVTLGRPTEEDVSLPGSDAQVGRDLMAANFPTATNAAGQIVVKAAAGRVDDPANAAAITAAVARIAAIEHVVGVIPPSAAQDSLSGDGRIGFITVAFDLGPRDVSHDLAVRVGDAAQPARDAGLQAVPAGVLALPDTSTRTSELLGIGIALIVMVIAFGGLVAAGLPLITALITLVCGVGIVGLLGHVASIPSVAATLATMIGLGVGIDYSLFLISRYRALLAKGLDTRAAITATVATSGAAVVFAGGTVVVALSGLAISGVPILTTLGWTAGLVVLFAVLAATTLLPAILVLLGPRLNALPVLRRREVDPDRSGWGRLADRVTRRPLPWAIATGALLLLLAAPTASLHLGQTDASDQPPGSAARTGYELLTEGFGPGSTSPITVVAELDSPATGPQDPRLADLSRSIRATAGVASVEPARLSADGSVVAVRLEPTTAGSDPQTLHTIDTLLHTPVPGMTVHVAGQTAARGALSDMVAERMPYVIAVVVLLSALLLLVAFRAPVLALKAALMNLLSVGAAYGALTAVFAWGWGIGLVGLDGPIPVESYVPMILFALLFGLSMDYEVILLTAVQESWHATGDNRRSVRDGLAGTGKVITSAALIMVCVFASFVLQASPVIKMFGVGMSVAIAVDATIIRGLLVPATMALLGRANWWTPAWTRRGRTHAPTAPEPVPVGTP</sequence>
<keyword evidence="4 6" id="KW-1133">Transmembrane helix</keyword>
<comment type="caution">
    <text evidence="8">The sequence shown here is derived from an EMBL/GenBank/DDBJ whole genome shotgun (WGS) entry which is preliminary data.</text>
</comment>
<name>A0A841BI25_9ACTN</name>
<feature type="transmembrane region" description="Helical" evidence="6">
    <location>
        <begin position="593"/>
        <end position="613"/>
    </location>
</feature>
<evidence type="ECO:0000259" key="7">
    <source>
        <dbReference type="PROSITE" id="PS50156"/>
    </source>
</evidence>
<dbReference type="RefSeq" id="WP_221469672.1">
    <property type="nucleotide sequence ID" value="NZ_JACHMN010000001.1"/>
</dbReference>
<evidence type="ECO:0000256" key="1">
    <source>
        <dbReference type="ARBA" id="ARBA00004651"/>
    </source>
</evidence>
<dbReference type="AlphaFoldDB" id="A0A841BI25"/>
<proteinExistence type="predicted"/>
<dbReference type="PROSITE" id="PS50156">
    <property type="entry name" value="SSD"/>
    <property type="match status" value="1"/>
</dbReference>
<keyword evidence="9" id="KW-1185">Reference proteome</keyword>
<feature type="transmembrane region" description="Helical" evidence="6">
    <location>
        <begin position="369"/>
        <end position="391"/>
    </location>
</feature>
<evidence type="ECO:0000256" key="6">
    <source>
        <dbReference type="SAM" id="Phobius"/>
    </source>
</evidence>
<feature type="transmembrane region" description="Helical" evidence="6">
    <location>
        <begin position="277"/>
        <end position="300"/>
    </location>
</feature>
<dbReference type="EMBL" id="JACHMN010000001">
    <property type="protein sequence ID" value="MBB5867275.1"/>
    <property type="molecule type" value="Genomic_DNA"/>
</dbReference>
<feature type="transmembrane region" description="Helical" evidence="6">
    <location>
        <begin position="312"/>
        <end position="336"/>
    </location>
</feature>
<dbReference type="InterPro" id="IPR004869">
    <property type="entry name" value="MMPL_dom"/>
</dbReference>
<evidence type="ECO:0000256" key="2">
    <source>
        <dbReference type="ARBA" id="ARBA00022475"/>
    </source>
</evidence>
<evidence type="ECO:0000256" key="4">
    <source>
        <dbReference type="ARBA" id="ARBA00022989"/>
    </source>
</evidence>
<dbReference type="Gene3D" id="1.20.1640.10">
    <property type="entry name" value="Multidrug efflux transporter AcrB transmembrane domain"/>
    <property type="match status" value="2"/>
</dbReference>
<dbReference type="Pfam" id="PF03176">
    <property type="entry name" value="MMPL"/>
    <property type="match status" value="2"/>
</dbReference>
<feature type="transmembrane region" description="Helical" evidence="6">
    <location>
        <begin position="212"/>
        <end position="230"/>
    </location>
</feature>
<keyword evidence="3 6" id="KW-0812">Transmembrane</keyword>
<reference evidence="8 9" key="1">
    <citation type="submission" date="2020-08" db="EMBL/GenBank/DDBJ databases">
        <title>Sequencing the genomes of 1000 actinobacteria strains.</title>
        <authorList>
            <person name="Klenk H.-P."/>
        </authorList>
    </citation>
    <scope>NUCLEOTIDE SEQUENCE [LARGE SCALE GENOMIC DNA]</scope>
    <source>
        <strain evidence="8 9">DSM 45362</strain>
    </source>
</reference>
<dbReference type="InterPro" id="IPR000731">
    <property type="entry name" value="SSD"/>
</dbReference>
<dbReference type="Proteomes" id="UP000587527">
    <property type="component" value="Unassembled WGS sequence"/>
</dbReference>
<accession>A0A841BI25</accession>
<feature type="transmembrane region" description="Helical" evidence="6">
    <location>
        <begin position="634"/>
        <end position="654"/>
    </location>
</feature>
<feature type="transmembrane region" description="Helical" evidence="6">
    <location>
        <begin position="553"/>
        <end position="573"/>
    </location>
</feature>
<feature type="transmembrane region" description="Helical" evidence="6">
    <location>
        <begin position="522"/>
        <end position="541"/>
    </location>
</feature>
<feature type="transmembrane region" description="Helical" evidence="6">
    <location>
        <begin position="25"/>
        <end position="46"/>
    </location>
</feature>
<keyword evidence="2" id="KW-1003">Cell membrane</keyword>
<dbReference type="PANTHER" id="PTHR33406">
    <property type="entry name" value="MEMBRANE PROTEIN MJ1562-RELATED"/>
    <property type="match status" value="1"/>
</dbReference>
<dbReference type="SUPFAM" id="SSF82866">
    <property type="entry name" value="Multidrug efflux transporter AcrB transmembrane domain"/>
    <property type="match status" value="2"/>
</dbReference>
<comment type="subcellular location">
    <subcellularLocation>
        <location evidence="1">Cell membrane</location>
        <topology evidence="1">Multi-pass membrane protein</topology>
    </subcellularLocation>
</comment>
<feature type="transmembrane region" description="Helical" evidence="6">
    <location>
        <begin position="185"/>
        <end position="205"/>
    </location>
</feature>
<protein>
    <submittedName>
        <fullName evidence="8">RND superfamily putative drug exporter</fullName>
    </submittedName>
</protein>
<keyword evidence="5 6" id="KW-0472">Membrane</keyword>
<dbReference type="PANTHER" id="PTHR33406:SF13">
    <property type="entry name" value="MEMBRANE PROTEIN YDFJ"/>
    <property type="match status" value="1"/>
</dbReference>
<evidence type="ECO:0000313" key="8">
    <source>
        <dbReference type="EMBL" id="MBB5867275.1"/>
    </source>
</evidence>
<dbReference type="GO" id="GO:0005886">
    <property type="term" value="C:plasma membrane"/>
    <property type="evidence" value="ECO:0007669"/>
    <property type="project" value="UniProtKB-SubCell"/>
</dbReference>
<evidence type="ECO:0000256" key="3">
    <source>
        <dbReference type="ARBA" id="ARBA00022692"/>
    </source>
</evidence>
<evidence type="ECO:0000313" key="9">
    <source>
        <dbReference type="Proteomes" id="UP000587527"/>
    </source>
</evidence>
<dbReference type="InterPro" id="IPR050545">
    <property type="entry name" value="Mycobact_MmpL"/>
</dbReference>
<feature type="transmembrane region" description="Helical" evidence="6">
    <location>
        <begin position="660"/>
        <end position="682"/>
    </location>
</feature>
<feature type="transmembrane region" description="Helical" evidence="6">
    <location>
        <begin position="236"/>
        <end position="256"/>
    </location>
</feature>
<gene>
    <name evidence="8" type="ORF">F4553_000654</name>
</gene>
<evidence type="ECO:0000256" key="5">
    <source>
        <dbReference type="ARBA" id="ARBA00023136"/>
    </source>
</evidence>
<feature type="domain" description="SSD" evidence="7">
    <location>
        <begin position="209"/>
        <end position="334"/>
    </location>
</feature>